<comment type="caution">
    <text evidence="1">The sequence shown here is derived from an EMBL/GenBank/DDBJ whole genome shotgun (WGS) entry which is preliminary data.</text>
</comment>
<gene>
    <name evidence="1" type="ORF">PQU92_15850</name>
</gene>
<evidence type="ECO:0000313" key="2">
    <source>
        <dbReference type="Proteomes" id="UP001214854"/>
    </source>
</evidence>
<keyword evidence="2" id="KW-1185">Reference proteome</keyword>
<dbReference type="EMBL" id="JAQQKX010000015">
    <property type="protein sequence ID" value="MDC7684759.1"/>
    <property type="molecule type" value="Genomic_DNA"/>
</dbReference>
<reference evidence="1 2" key="1">
    <citation type="submission" date="2023-01" db="EMBL/GenBank/DDBJ databases">
        <title>Novel species of the genus Asticcacaulis isolated from rivers.</title>
        <authorList>
            <person name="Lu H."/>
        </authorList>
    </citation>
    <scope>NUCLEOTIDE SEQUENCE [LARGE SCALE GENOMIC DNA]</scope>
    <source>
        <strain evidence="1 2">BYS171W</strain>
    </source>
</reference>
<sequence length="89" mass="10506">MPDLLHEYWQDDGSGSFGPVREGSDQFRLRMNPDARLVFSLYASSWNQAMQLRNERLGYGDYQPIEDDEDVVYTEEEKTEQDHYLKVRA</sequence>
<name>A0ABT5HXP0_9CAUL</name>
<organism evidence="1 2">
    <name type="scientific">Asticcacaulis aquaticus</name>
    <dbReference type="NCBI Taxonomy" id="2984212"/>
    <lineage>
        <taxon>Bacteria</taxon>
        <taxon>Pseudomonadati</taxon>
        <taxon>Pseudomonadota</taxon>
        <taxon>Alphaproteobacteria</taxon>
        <taxon>Caulobacterales</taxon>
        <taxon>Caulobacteraceae</taxon>
        <taxon>Asticcacaulis</taxon>
    </lineage>
</organism>
<dbReference type="RefSeq" id="WP_272749230.1">
    <property type="nucleotide sequence ID" value="NZ_JAQQKX010000015.1"/>
</dbReference>
<accession>A0ABT5HXP0</accession>
<protein>
    <submittedName>
        <fullName evidence="1">Uncharacterized protein</fullName>
    </submittedName>
</protein>
<evidence type="ECO:0000313" key="1">
    <source>
        <dbReference type="EMBL" id="MDC7684759.1"/>
    </source>
</evidence>
<proteinExistence type="predicted"/>
<dbReference type="Proteomes" id="UP001214854">
    <property type="component" value="Unassembled WGS sequence"/>
</dbReference>